<keyword evidence="3 8" id="KW-0238">DNA-binding</keyword>
<evidence type="ECO:0000256" key="7">
    <source>
        <dbReference type="ARBA" id="ARBA00025911"/>
    </source>
</evidence>
<dbReference type="Gene3D" id="6.10.250.2430">
    <property type="match status" value="1"/>
</dbReference>
<dbReference type="Pfam" id="PF02045">
    <property type="entry name" value="CBFB_NFYA"/>
    <property type="match status" value="1"/>
</dbReference>
<comment type="function">
    <text evidence="8">Component of the sequence-specific heterotrimeric transcription factor (NF-Y) which specifically recognizes a 5'-CCAAT-3' box motif found in the promoters of its target genes.</text>
</comment>
<evidence type="ECO:0000256" key="5">
    <source>
        <dbReference type="ARBA" id="ARBA00023163"/>
    </source>
</evidence>
<organism evidence="10 11">
    <name type="scientific">Lolium multiflorum</name>
    <name type="common">Italian ryegrass</name>
    <name type="synonym">Lolium perenne subsp. multiflorum</name>
    <dbReference type="NCBI Taxonomy" id="4521"/>
    <lineage>
        <taxon>Eukaryota</taxon>
        <taxon>Viridiplantae</taxon>
        <taxon>Streptophyta</taxon>
        <taxon>Embryophyta</taxon>
        <taxon>Tracheophyta</taxon>
        <taxon>Spermatophyta</taxon>
        <taxon>Magnoliopsida</taxon>
        <taxon>Liliopsida</taxon>
        <taxon>Poales</taxon>
        <taxon>Poaceae</taxon>
        <taxon>BOP clade</taxon>
        <taxon>Pooideae</taxon>
        <taxon>Poodae</taxon>
        <taxon>Poeae</taxon>
        <taxon>Poeae Chloroplast Group 2 (Poeae type)</taxon>
        <taxon>Loliodinae</taxon>
        <taxon>Loliinae</taxon>
        <taxon>Lolium</taxon>
    </lineage>
</organism>
<dbReference type="PROSITE" id="PS51152">
    <property type="entry name" value="NFYA_HAP2_2"/>
    <property type="match status" value="1"/>
</dbReference>
<feature type="compositionally biased region" description="Low complexity" evidence="9">
    <location>
        <begin position="245"/>
        <end position="260"/>
    </location>
</feature>
<dbReference type="GO" id="GO:0016602">
    <property type="term" value="C:CCAAT-binding factor complex"/>
    <property type="evidence" value="ECO:0007669"/>
    <property type="project" value="InterPro"/>
</dbReference>
<dbReference type="PROSITE" id="PS00686">
    <property type="entry name" value="NFYA_HAP2_1"/>
    <property type="match status" value="1"/>
</dbReference>
<keyword evidence="4" id="KW-0010">Activator</keyword>
<evidence type="ECO:0000256" key="3">
    <source>
        <dbReference type="ARBA" id="ARBA00023125"/>
    </source>
</evidence>
<protein>
    <recommendedName>
        <fullName evidence="8">Nuclear transcription factor Y subunit</fullName>
    </recommendedName>
</protein>
<comment type="similarity">
    <text evidence="8">Belongs to the NFYA/HAP2 subunit family.</text>
</comment>
<sequence>MIMLLQEMEHHPVQSMPNYRILSGNGNPMTQLVHKNSAGDSSSGKSGQSHQEASVVSDSSLDGRHTSTQSDYDIDDSCGNQEHGMIKSALSLGNPESAFSPTKLDYSQSFACVSYPYATDPYYGGVLTGYTRDKSVHLQTNDTATANSRVPLPVEPSAEEPIFVNAKQYQAILRRRQVRAKLEAENKLVKDRKPYLHESRHRHAMKRARGSGGRFLTKEELQLQEQQRQQQPPAATVLGKNNMTSSSSSPSTPPGSENSSVSTSSAKMLAHQQHVDHLNLGTRNGGAQVTGNGLRHRVPVTR</sequence>
<comment type="subcellular location">
    <subcellularLocation>
        <location evidence="1 8">Nucleus</location>
    </subcellularLocation>
</comment>
<dbReference type="InterPro" id="IPR001289">
    <property type="entry name" value="NFYA"/>
</dbReference>
<evidence type="ECO:0000256" key="1">
    <source>
        <dbReference type="ARBA" id="ARBA00004123"/>
    </source>
</evidence>
<evidence type="ECO:0000256" key="2">
    <source>
        <dbReference type="ARBA" id="ARBA00023015"/>
    </source>
</evidence>
<feature type="compositionally biased region" description="Polar residues" evidence="9">
    <location>
        <begin position="24"/>
        <end position="71"/>
    </location>
</feature>
<dbReference type="Proteomes" id="UP001231189">
    <property type="component" value="Unassembled WGS sequence"/>
</dbReference>
<keyword evidence="6 8" id="KW-0539">Nucleus</keyword>
<feature type="region of interest" description="Disordered" evidence="9">
    <location>
        <begin position="193"/>
        <end position="302"/>
    </location>
</feature>
<feature type="compositionally biased region" description="Basic residues" evidence="9">
    <location>
        <begin position="199"/>
        <end position="209"/>
    </location>
</feature>
<dbReference type="InterPro" id="IPR018362">
    <property type="entry name" value="CCAAT-binding_factor_CS"/>
</dbReference>
<dbReference type="EMBL" id="JAUUTY010000004">
    <property type="protein sequence ID" value="KAK1649523.1"/>
    <property type="molecule type" value="Genomic_DNA"/>
</dbReference>
<dbReference type="AlphaFoldDB" id="A0AAD8SDA7"/>
<evidence type="ECO:0000313" key="10">
    <source>
        <dbReference type="EMBL" id="KAK1649523.1"/>
    </source>
</evidence>
<dbReference type="SMART" id="SM00521">
    <property type="entry name" value="CBF"/>
    <property type="match status" value="1"/>
</dbReference>
<reference evidence="10" key="1">
    <citation type="submission" date="2023-07" db="EMBL/GenBank/DDBJ databases">
        <title>A chromosome-level genome assembly of Lolium multiflorum.</title>
        <authorList>
            <person name="Chen Y."/>
            <person name="Copetti D."/>
            <person name="Kolliker R."/>
            <person name="Studer B."/>
        </authorList>
    </citation>
    <scope>NUCLEOTIDE SEQUENCE</scope>
    <source>
        <strain evidence="10">02402/16</strain>
        <tissue evidence="10">Leaf</tissue>
    </source>
</reference>
<evidence type="ECO:0000313" key="11">
    <source>
        <dbReference type="Proteomes" id="UP001231189"/>
    </source>
</evidence>
<feature type="region of interest" description="Disordered" evidence="9">
    <location>
        <begin position="17"/>
        <end position="80"/>
    </location>
</feature>
<proteinExistence type="inferred from homology"/>
<gene>
    <name evidence="10" type="ORF">QYE76_067328</name>
</gene>
<comment type="subunit">
    <text evidence="7">Heterotrimeric transcription factor composed of three components, NF-YA, NF-YB and NF-YC. NF-YB and NF-YC must interact and dimerize for NF-YA association and DNA binding.</text>
</comment>
<comment type="caution">
    <text evidence="10">The sequence shown here is derived from an EMBL/GenBank/DDBJ whole genome shotgun (WGS) entry which is preliminary data.</text>
</comment>
<dbReference type="PANTHER" id="PTHR12632">
    <property type="entry name" value="TRANSCRIPTION FACTOR NF-Y ALPHA-RELATED"/>
    <property type="match status" value="1"/>
</dbReference>
<keyword evidence="2 8" id="KW-0805">Transcription regulation</keyword>
<dbReference type="PRINTS" id="PR00616">
    <property type="entry name" value="CCAATSUBUNTB"/>
</dbReference>
<evidence type="ECO:0000256" key="6">
    <source>
        <dbReference type="ARBA" id="ARBA00023242"/>
    </source>
</evidence>
<accession>A0AAD8SDA7</accession>
<name>A0AAD8SDA7_LOLMU</name>
<dbReference type="GO" id="GO:0003700">
    <property type="term" value="F:DNA-binding transcription factor activity"/>
    <property type="evidence" value="ECO:0007669"/>
    <property type="project" value="UniProtKB-UniRule"/>
</dbReference>
<keyword evidence="11" id="KW-1185">Reference proteome</keyword>
<evidence type="ECO:0000256" key="9">
    <source>
        <dbReference type="SAM" id="MobiDB-lite"/>
    </source>
</evidence>
<keyword evidence="5 8" id="KW-0804">Transcription</keyword>
<feature type="compositionally biased region" description="Polar residues" evidence="9">
    <location>
        <begin position="281"/>
        <end position="291"/>
    </location>
</feature>
<evidence type="ECO:0000256" key="4">
    <source>
        <dbReference type="ARBA" id="ARBA00023159"/>
    </source>
</evidence>
<evidence type="ECO:0000256" key="8">
    <source>
        <dbReference type="RuleBase" id="RU367155"/>
    </source>
</evidence>
<dbReference type="GO" id="GO:0003677">
    <property type="term" value="F:DNA binding"/>
    <property type="evidence" value="ECO:0007669"/>
    <property type="project" value="UniProtKB-KW"/>
</dbReference>